<dbReference type="AlphaFoldDB" id="A0AAW3PUG8"/>
<reference evidence="6 7" key="1">
    <citation type="submission" date="2015-11" db="EMBL/GenBank/DDBJ databases">
        <authorList>
            <person name="Sahl J."/>
            <person name="Wagner D."/>
            <person name="Keim P."/>
        </authorList>
    </citation>
    <scope>NUCLEOTIDE SEQUENCE [LARGE SCALE GENOMIC DNA]</scope>
    <source>
        <strain evidence="6 7">AZ-4-2-10-S1-D7</strain>
    </source>
</reference>
<evidence type="ECO:0000256" key="1">
    <source>
        <dbReference type="SAM" id="MobiDB-lite"/>
    </source>
</evidence>
<sequence length="1270" mass="137655">MNDKSENKTRSAGFFIGVAAVIVFLALSIAVWVEGPRRGWSREILIIGQLALACALLLAILAVKFFEWVLLKIAVLRASRWFARFDAEKRAESGERNDPNLSPGQINRAAALREVLRNRYGWRWGYRDRWLLVAGDTPLVRRLAPELADIGYIVLGNTVVLHANQTRDQLDTEWLDQIRRLRRRRPIDAIVAITRNRSAANTAFDTDELATRLARHARELRWAAPAYLLNVTDFGSEWLDPDEAIGLTWANTSMSGEAIDVSLRNLAGNLADAGVARLAADARDRYPAELSQHVSRLHEALSNLVRQASESSIWRHAVHGLMFAPLFKERDVMSPDSSIENDNDTLDNPHHRTIWQTVAAHSRNVHGRRIGFSLSTTAAWIATVLIGCWLVGTMLSGFGNRATISSTTDTVAKLTGALDPAQSLQTLTDLDRQIDTLEIRQRTGAPLIARFGLNRDEALLDALWPHYADAANRILIGPIRQKLEARLHQLASLSDAEIASGGEAQVQAAYDTLKTYLMLAKPERAVAAFLAPQLVATSAPERPASSQLSRGKWEDMRQHAITFLANHIGHGAGADRTAPVIVPDGALIASTRQTIVGVRGIQNSGDAIYQQIVDEATPKYPPLSLATLLGDAASQSSAGGATSRGLFGTTATVPGVFTRAAWEERISKAIDEAGEQRDVASDWVLSDTKVANASPSTLKAELRQRYFDDYARAWGLFLNSLRWQPAPTLSATADQLTLLGDPQRSPLVALMNAVVYQAGTGANAPSLSDTLISKAQQLVGADEKDPSKQAKPPLAPLAAAFGPILRLTGSDLVSVASSGGKGVSPPAATGDLSLARYLERITAMRLKTAQIVSSPDPDAIARLAAQSVLQGKTSDIADSRDYASRVAASLGEQWSGFGALFRAPFDQSWQVIVQPAAASLNEIWRTAILADWNRTFGGRYPFADSDNDASLPEMARFMRPDSGVIAQFVTSQLAGVVERHGDRWVALQGADSGALTIDPDFLNGLNKLARTATVLFPSGDARVRYELRAEPTPGVTDMRFVLSGRELHYFNQKQEWTPFEWPGQSLENLSHIEWQTEQGGLRTALDSQGRFGFIRLLERAKVEQQDNARYLLTWTPDTSQGVPLRVQLRSEAGAGPLDVLQLRHFALPARVFVTAAANAGARGSASGPPPLPTSAIEAAKHAAVPLPSGLPGSGPLPDEARWAASEKVSGRNAGLEPARASARTTTAVPTTRTMPPKPSISRVVTTSALSDPPASPFRHALTLLGDAFVF</sequence>
<dbReference type="Pfam" id="PF06744">
    <property type="entry name" value="IcmF_C"/>
    <property type="match status" value="1"/>
</dbReference>
<dbReference type="RefSeq" id="WP_060968563.1">
    <property type="nucleotide sequence ID" value="NZ_LNJP01000003.1"/>
</dbReference>
<dbReference type="PANTHER" id="PTHR36153:SF1">
    <property type="entry name" value="TYPE VI SECRETION SYSTEM COMPONENT TSSM1"/>
    <property type="match status" value="1"/>
</dbReference>
<dbReference type="Proteomes" id="UP000070434">
    <property type="component" value="Unassembled WGS sequence"/>
</dbReference>
<keyword evidence="2" id="KW-0472">Membrane</keyword>
<keyword evidence="2" id="KW-1133">Transmembrane helix</keyword>
<dbReference type="InterPro" id="IPR053156">
    <property type="entry name" value="T6SS_TssM-like"/>
</dbReference>
<evidence type="ECO:0000256" key="2">
    <source>
        <dbReference type="SAM" id="Phobius"/>
    </source>
</evidence>
<dbReference type="InterPro" id="IPR048677">
    <property type="entry name" value="TssM1_hel"/>
</dbReference>
<evidence type="ECO:0000313" key="6">
    <source>
        <dbReference type="EMBL" id="KWZ32358.1"/>
    </source>
</evidence>
<dbReference type="Pfam" id="PF06761">
    <property type="entry name" value="IcmF-related"/>
    <property type="match status" value="1"/>
</dbReference>
<evidence type="ECO:0000259" key="3">
    <source>
        <dbReference type="Pfam" id="PF06744"/>
    </source>
</evidence>
<gene>
    <name evidence="6" type="ORF">WS64_23225</name>
</gene>
<feature type="region of interest" description="Disordered" evidence="1">
    <location>
        <begin position="1210"/>
        <end position="1241"/>
    </location>
</feature>
<dbReference type="Pfam" id="PF21070">
    <property type="entry name" value="IcmF_helical"/>
    <property type="match status" value="1"/>
</dbReference>
<dbReference type="PANTHER" id="PTHR36153">
    <property type="entry name" value="INNER MEMBRANE PROTEIN-RELATED"/>
    <property type="match status" value="1"/>
</dbReference>
<keyword evidence="2" id="KW-0812">Transmembrane</keyword>
<feature type="transmembrane region" description="Helical" evidence="2">
    <location>
        <begin position="12"/>
        <end position="32"/>
    </location>
</feature>
<evidence type="ECO:0000259" key="4">
    <source>
        <dbReference type="Pfam" id="PF06761"/>
    </source>
</evidence>
<protein>
    <submittedName>
        <fullName evidence="6">Type VI secretion protein VasK</fullName>
    </submittedName>
</protein>
<evidence type="ECO:0000259" key="5">
    <source>
        <dbReference type="Pfam" id="PF21070"/>
    </source>
</evidence>
<feature type="transmembrane region" description="Helical" evidence="2">
    <location>
        <begin position="378"/>
        <end position="398"/>
    </location>
</feature>
<feature type="compositionally biased region" description="Low complexity" evidence="1">
    <location>
        <begin position="1217"/>
        <end position="1234"/>
    </location>
</feature>
<evidence type="ECO:0000313" key="7">
    <source>
        <dbReference type="Proteomes" id="UP000070434"/>
    </source>
</evidence>
<name>A0AAW3PUG8_9BURK</name>
<organism evidence="6 7">
    <name type="scientific">Burkholderia anthina</name>
    <dbReference type="NCBI Taxonomy" id="179879"/>
    <lineage>
        <taxon>Bacteria</taxon>
        <taxon>Pseudomonadati</taxon>
        <taxon>Pseudomonadota</taxon>
        <taxon>Betaproteobacteria</taxon>
        <taxon>Burkholderiales</taxon>
        <taxon>Burkholderiaceae</taxon>
        <taxon>Burkholderia</taxon>
        <taxon>Burkholderia cepacia complex</taxon>
    </lineage>
</organism>
<accession>A0AAW3PUG8</accession>
<comment type="caution">
    <text evidence="6">The sequence shown here is derived from an EMBL/GenBank/DDBJ whole genome shotgun (WGS) entry which is preliminary data.</text>
</comment>
<dbReference type="InterPro" id="IPR010623">
    <property type="entry name" value="IcmF_C"/>
</dbReference>
<dbReference type="EMBL" id="LNJP01000003">
    <property type="protein sequence ID" value="KWZ32358.1"/>
    <property type="molecule type" value="Genomic_DNA"/>
</dbReference>
<feature type="domain" description="Type VI secretion system IcmF C-terminal" evidence="3">
    <location>
        <begin position="1028"/>
        <end position="1120"/>
    </location>
</feature>
<dbReference type="InterPro" id="IPR009612">
    <property type="entry name" value="IcmF-rel"/>
</dbReference>
<feature type="domain" description="Type VI secretion system component TssM1 helical" evidence="5">
    <location>
        <begin position="915"/>
        <end position="1021"/>
    </location>
</feature>
<feature type="domain" description="IcmF-related" evidence="4">
    <location>
        <begin position="424"/>
        <end position="757"/>
    </location>
</feature>
<feature type="transmembrane region" description="Helical" evidence="2">
    <location>
        <begin position="44"/>
        <end position="71"/>
    </location>
</feature>
<proteinExistence type="predicted"/>